<dbReference type="AlphaFoldDB" id="A0A7S0HVI2"/>
<organism evidence="1">
    <name type="scientific">Hanusia phi</name>
    <dbReference type="NCBI Taxonomy" id="3032"/>
    <lineage>
        <taxon>Eukaryota</taxon>
        <taxon>Cryptophyceae</taxon>
        <taxon>Pyrenomonadales</taxon>
        <taxon>Geminigeraceae</taxon>
        <taxon>Hanusia</taxon>
    </lineage>
</organism>
<reference evidence="1" key="1">
    <citation type="submission" date="2021-01" db="EMBL/GenBank/DDBJ databases">
        <authorList>
            <person name="Corre E."/>
            <person name="Pelletier E."/>
            <person name="Niang G."/>
            <person name="Scheremetjew M."/>
            <person name="Finn R."/>
            <person name="Kale V."/>
            <person name="Holt S."/>
            <person name="Cochrane G."/>
            <person name="Meng A."/>
            <person name="Brown T."/>
            <person name="Cohen L."/>
        </authorList>
    </citation>
    <scope>NUCLEOTIDE SEQUENCE</scope>
    <source>
        <strain evidence="1">CCMP325</strain>
    </source>
</reference>
<protein>
    <submittedName>
        <fullName evidence="1">Uncharacterized protein</fullName>
    </submittedName>
</protein>
<gene>
    <name evidence="1" type="ORF">HPHI1048_LOCUS19570</name>
</gene>
<name>A0A7S0HVI2_9CRYP</name>
<proteinExistence type="predicted"/>
<evidence type="ECO:0000313" key="1">
    <source>
        <dbReference type="EMBL" id="CAD8500851.1"/>
    </source>
</evidence>
<dbReference type="PROSITE" id="PS51257">
    <property type="entry name" value="PROKAR_LIPOPROTEIN"/>
    <property type="match status" value="1"/>
</dbReference>
<sequence length="99" mass="10878">MRSNEVQRRLEEAYCFLQALGDSAIIIVSTSGCSEQKTNSSYPKRIHLVPGKHPLAARKGTCSSCKRGETGKAAGEIYILKGIHCDLELHQPQQLPEVV</sequence>
<dbReference type="EMBL" id="HBEO01028914">
    <property type="protein sequence ID" value="CAD8500851.1"/>
    <property type="molecule type" value="Transcribed_RNA"/>
</dbReference>
<accession>A0A7S0HVI2</accession>